<dbReference type="SUPFAM" id="SSF48403">
    <property type="entry name" value="Ankyrin repeat"/>
    <property type="match status" value="1"/>
</dbReference>
<dbReference type="InterPro" id="IPR036770">
    <property type="entry name" value="Ankyrin_rpt-contain_sf"/>
</dbReference>
<evidence type="ECO:0000256" key="1">
    <source>
        <dbReference type="SAM" id="MobiDB-lite"/>
    </source>
</evidence>
<dbReference type="InterPro" id="IPR002110">
    <property type="entry name" value="Ankyrin_rpt"/>
</dbReference>
<protein>
    <submittedName>
        <fullName evidence="2">Uncharacterized protein</fullName>
    </submittedName>
</protein>
<dbReference type="EMBL" id="MG779395">
    <property type="protein sequence ID" value="AUV59012.1"/>
    <property type="molecule type" value="Genomic_DNA"/>
</dbReference>
<accession>A0A2K9V9X1</accession>
<dbReference type="SMART" id="SM00248">
    <property type="entry name" value="ANK"/>
    <property type="match status" value="2"/>
</dbReference>
<evidence type="ECO:0000313" key="2">
    <source>
        <dbReference type="EMBL" id="AUV59012.1"/>
    </source>
</evidence>
<feature type="compositionally biased region" description="Basic residues" evidence="1">
    <location>
        <begin position="12"/>
        <end position="25"/>
    </location>
</feature>
<organism evidence="2">
    <name type="scientific">Bandra megavirus</name>
    <dbReference type="NCBI Taxonomy" id="2071566"/>
    <lineage>
        <taxon>Viruses</taxon>
        <taxon>Varidnaviria</taxon>
        <taxon>Bamfordvirae</taxon>
        <taxon>Nucleocytoviricota</taxon>
        <taxon>Megaviricetes</taxon>
        <taxon>Imitervirales</taxon>
        <taxon>Mimiviridae</taxon>
        <taxon>Megamimivirinae</taxon>
        <taxon>Megavirus</taxon>
    </lineage>
</organism>
<reference evidence="2" key="1">
    <citation type="submission" date="2018-01" db="EMBL/GenBank/DDBJ databases">
        <title>Draft genome sequence of Bandra megavirus.</title>
        <authorList>
            <person name="Chatterjee A."/>
            <person name="Yadav R."/>
            <person name="Kondabagil K."/>
        </authorList>
    </citation>
    <scope>NUCLEOTIDE SEQUENCE</scope>
    <source>
        <strain evidence="2">KK-1</strain>
    </source>
</reference>
<proteinExistence type="predicted"/>
<sequence length="475" mass="55793">MKKFNSYYKPSHNGKSKTYHKPTQKKKSDQCKINKQTNRQANKQLKINKNKKKFLEPISCNNEVNRSFLTPNGWIIADYIMPKLYYQWYFLSNKYVDFYSRLHNNKNILDCFLKAKINFHECDNYNISHLMLACACSFGDKNLALVKFLIKQGVSVNIIDMFDKSALDYSLEKQGNIEIIKLLIKNIIDKSLLNKALLTWSKTHYLPDTTIANILIKSGASINTTDHNGNSLLINIIREQLYDKLDIFNDNFKYRFTHFIHDIEVAKLREKNNFYETIIKIAKFLLINGIDTKLKSSSNPGYTGSLIINLNTIRKNKYSLLNYIFHLQEPSDNNILLYSVDCLFPMGSFIQAMDTLYPISNKMDKKQCCDKLIELFIVYGCEYDPYLYKLDSNHLKIIKTIEFSKKYFKTIKNELQNICTEFVYKPGSIRSNMIKIQWEYRIGLDYCDIKKSNQKLFDYFGINDEEKLIQIIKLV</sequence>
<name>A0A2K9V9X1_9VIRU</name>
<feature type="region of interest" description="Disordered" evidence="1">
    <location>
        <begin position="1"/>
        <end position="41"/>
    </location>
</feature>
<dbReference type="Gene3D" id="1.25.40.20">
    <property type="entry name" value="Ankyrin repeat-containing domain"/>
    <property type="match status" value="1"/>
</dbReference>
<dbReference type="Pfam" id="PF12796">
    <property type="entry name" value="Ank_2"/>
    <property type="match status" value="1"/>
</dbReference>